<dbReference type="AlphaFoldDB" id="A0AAD6ZCP2"/>
<evidence type="ECO:0000313" key="1">
    <source>
        <dbReference type="EMBL" id="KAJ7315510.1"/>
    </source>
</evidence>
<reference evidence="1" key="1">
    <citation type="submission" date="2023-03" db="EMBL/GenBank/DDBJ databases">
        <title>Massive genome expansion in bonnet fungi (Mycena s.s.) driven by repeated elements and novel gene families across ecological guilds.</title>
        <authorList>
            <consortium name="Lawrence Berkeley National Laboratory"/>
            <person name="Harder C.B."/>
            <person name="Miyauchi S."/>
            <person name="Viragh M."/>
            <person name="Kuo A."/>
            <person name="Thoen E."/>
            <person name="Andreopoulos B."/>
            <person name="Lu D."/>
            <person name="Skrede I."/>
            <person name="Drula E."/>
            <person name="Henrissat B."/>
            <person name="Morin E."/>
            <person name="Kohler A."/>
            <person name="Barry K."/>
            <person name="LaButti K."/>
            <person name="Morin E."/>
            <person name="Salamov A."/>
            <person name="Lipzen A."/>
            <person name="Mereny Z."/>
            <person name="Hegedus B."/>
            <person name="Baldrian P."/>
            <person name="Stursova M."/>
            <person name="Weitz H."/>
            <person name="Taylor A."/>
            <person name="Grigoriev I.V."/>
            <person name="Nagy L.G."/>
            <person name="Martin F."/>
            <person name="Kauserud H."/>
        </authorList>
    </citation>
    <scope>NUCLEOTIDE SEQUENCE</scope>
    <source>
        <strain evidence="1">CBHHK002</strain>
    </source>
</reference>
<name>A0AAD6ZCP2_9AGAR</name>
<dbReference type="Proteomes" id="UP001218218">
    <property type="component" value="Unassembled WGS sequence"/>
</dbReference>
<evidence type="ECO:0000313" key="2">
    <source>
        <dbReference type="Proteomes" id="UP001218218"/>
    </source>
</evidence>
<sequence>MHFVPLSDLTFIPMAVKRPSPSKKSNYSGEDVDSVGYVVESDGEEEGHEEGMLEVERIVCYPPPPEHEPPSCIQKDSAGTVITTKDETVSEFRCCVEVEAISIPSNYFYEYLDVPAAEYLNSLHIQGRLFSNSRGKGLVIVAANDVPNQSDIEPGSTATMVAVTPYVIAMSEKHPICLVMKPSQIFFNSTGAKATDQLQLAPIFPVPNCVRATPSGLHFPNHNPIPLNADGHTRLSLELSQQAQELGLFNSEATTQPDGTAIVKLRNKIRIPFRTKGGEDWPKVPRLTDILILVSGFRVVNKTTLGMYSFRLFVDLVCRKHLLEATTIAKSGTSARSCNLDRILCMF</sequence>
<proteinExistence type="predicted"/>
<organism evidence="1 2">
    <name type="scientific">Mycena albidolilacea</name>
    <dbReference type="NCBI Taxonomy" id="1033008"/>
    <lineage>
        <taxon>Eukaryota</taxon>
        <taxon>Fungi</taxon>
        <taxon>Dikarya</taxon>
        <taxon>Basidiomycota</taxon>
        <taxon>Agaricomycotina</taxon>
        <taxon>Agaricomycetes</taxon>
        <taxon>Agaricomycetidae</taxon>
        <taxon>Agaricales</taxon>
        <taxon>Marasmiineae</taxon>
        <taxon>Mycenaceae</taxon>
        <taxon>Mycena</taxon>
    </lineage>
</organism>
<dbReference type="EMBL" id="JARIHO010000061">
    <property type="protein sequence ID" value="KAJ7315510.1"/>
    <property type="molecule type" value="Genomic_DNA"/>
</dbReference>
<accession>A0AAD6ZCP2</accession>
<keyword evidence="2" id="KW-1185">Reference proteome</keyword>
<protein>
    <submittedName>
        <fullName evidence="1">Uncharacterized protein</fullName>
    </submittedName>
</protein>
<comment type="caution">
    <text evidence="1">The sequence shown here is derived from an EMBL/GenBank/DDBJ whole genome shotgun (WGS) entry which is preliminary data.</text>
</comment>
<gene>
    <name evidence="1" type="ORF">DFH08DRAFT_820441</name>
</gene>